<keyword evidence="4" id="KW-1185">Reference proteome</keyword>
<dbReference type="CDD" id="cd01144">
    <property type="entry name" value="BtuF"/>
    <property type="match status" value="1"/>
</dbReference>
<dbReference type="Pfam" id="PF01497">
    <property type="entry name" value="Peripla_BP_2"/>
    <property type="match status" value="1"/>
</dbReference>
<evidence type="ECO:0000313" key="3">
    <source>
        <dbReference type="EMBL" id="GAJ39732.1"/>
    </source>
</evidence>
<dbReference type="AlphaFoldDB" id="A0A023DEQ3"/>
<feature type="domain" description="Fe/B12 periplasmic-binding" evidence="2">
    <location>
        <begin position="2"/>
        <end position="257"/>
    </location>
</feature>
<comment type="similarity">
    <text evidence="1">Belongs to the bacterial solute-binding protein 8 family.</text>
</comment>
<dbReference type="RefSeq" id="WP_026078435.1">
    <property type="nucleotide sequence ID" value="NZ_BAWO01000025.1"/>
</dbReference>
<dbReference type="PANTHER" id="PTHR30535">
    <property type="entry name" value="VITAMIN B12-BINDING PROTEIN"/>
    <property type="match status" value="1"/>
</dbReference>
<reference evidence="3 4" key="1">
    <citation type="submission" date="2014-04" db="EMBL/GenBank/DDBJ databases">
        <title>Whole genome shotgun sequence of Geobacillus caldoxylosilyticus NBRC 107762.</title>
        <authorList>
            <person name="Hosoyama A."/>
            <person name="Hosoyama Y."/>
            <person name="Katano-Makiyama Y."/>
            <person name="Tsuchikane K."/>
            <person name="Ohji S."/>
            <person name="Ichikawa N."/>
            <person name="Yamazoe A."/>
            <person name="Fujita N."/>
        </authorList>
    </citation>
    <scope>NUCLEOTIDE SEQUENCE [LARGE SCALE GENOMIC DNA]</scope>
    <source>
        <strain evidence="3 4">NBRC 107762</strain>
    </source>
</reference>
<comment type="caution">
    <text evidence="3">The sequence shown here is derived from an EMBL/GenBank/DDBJ whole genome shotgun (WGS) entry which is preliminary data.</text>
</comment>
<name>A0A023DEQ3_9BACL</name>
<proteinExistence type="inferred from homology"/>
<accession>A0A023DEQ3</accession>
<protein>
    <submittedName>
        <fullName evidence="3">Putative ABC transporter substrate-binding protein</fullName>
    </submittedName>
</protein>
<dbReference type="InterPro" id="IPR002491">
    <property type="entry name" value="ABC_transptr_periplasmic_BD"/>
</dbReference>
<evidence type="ECO:0000256" key="1">
    <source>
        <dbReference type="ARBA" id="ARBA00008814"/>
    </source>
</evidence>
<dbReference type="OrthoDB" id="9787772at2"/>
<dbReference type="SUPFAM" id="SSF53807">
    <property type="entry name" value="Helical backbone' metal receptor"/>
    <property type="match status" value="1"/>
</dbReference>
<dbReference type="EMBL" id="BAWO01000025">
    <property type="protein sequence ID" value="GAJ39732.1"/>
    <property type="molecule type" value="Genomic_DNA"/>
</dbReference>
<dbReference type="Proteomes" id="UP000023561">
    <property type="component" value="Unassembled WGS sequence"/>
</dbReference>
<dbReference type="PROSITE" id="PS50983">
    <property type="entry name" value="FE_B12_PBP"/>
    <property type="match status" value="1"/>
</dbReference>
<dbReference type="Gene3D" id="3.40.50.1980">
    <property type="entry name" value="Nitrogenase molybdenum iron protein domain"/>
    <property type="match status" value="2"/>
</dbReference>
<dbReference type="GO" id="GO:0071281">
    <property type="term" value="P:cellular response to iron ion"/>
    <property type="evidence" value="ECO:0007669"/>
    <property type="project" value="TreeGrafter"/>
</dbReference>
<sequence>MRIISICPSNTELLAYLNMLDHLIAIDNCSDWPSSIAHLPKVGPDLHINMEKVAELKPDLVLASLSVPGMERNVEELQKRNIPHLVFAPNSLEDIANDLLRLGEALGRQAKAIEVVHRYRSFIEQYRQLADSVIQPARLYWEWWPKPIFTPGNANWLSEISRLAGGSNIFADMPQANVQTDWNEVVKRNPSHICLVWVGVQTKKMNKEAVKKRIGAENVDAVCADRIYILEESLYCRPSPRLLVGLKKLSALLHPSVFPADDGQDPLLAK</sequence>
<dbReference type="PANTHER" id="PTHR30535:SF34">
    <property type="entry name" value="MOLYBDATE-BINDING PROTEIN MOLA"/>
    <property type="match status" value="1"/>
</dbReference>
<evidence type="ECO:0000313" key="4">
    <source>
        <dbReference type="Proteomes" id="UP000023561"/>
    </source>
</evidence>
<evidence type="ECO:0000259" key="2">
    <source>
        <dbReference type="PROSITE" id="PS50983"/>
    </source>
</evidence>
<gene>
    <name evidence="3" type="ORF">GCA01S_025_00210</name>
</gene>
<dbReference type="InterPro" id="IPR050902">
    <property type="entry name" value="ABC_Transporter_SBP"/>
</dbReference>
<organism evidence="3 4">
    <name type="scientific">Parageobacillus caldoxylosilyticus NBRC 107762</name>
    <dbReference type="NCBI Taxonomy" id="1220594"/>
    <lineage>
        <taxon>Bacteria</taxon>
        <taxon>Bacillati</taxon>
        <taxon>Bacillota</taxon>
        <taxon>Bacilli</taxon>
        <taxon>Bacillales</taxon>
        <taxon>Anoxybacillaceae</taxon>
        <taxon>Saccharococcus</taxon>
    </lineage>
</organism>